<accession>A0A3N1DAI3</accession>
<dbReference type="AlphaFoldDB" id="A0A3N1DAI3"/>
<gene>
    <name evidence="2" type="ORF">EDD29_8239</name>
</gene>
<dbReference type="Proteomes" id="UP000272400">
    <property type="component" value="Unassembled WGS sequence"/>
</dbReference>
<comment type="caution">
    <text evidence="2">The sequence shown here is derived from an EMBL/GenBank/DDBJ whole genome shotgun (WGS) entry which is preliminary data.</text>
</comment>
<name>A0A3N1DAI3_9ACTN</name>
<organism evidence="2 3">
    <name type="scientific">Actinocorallia herbida</name>
    <dbReference type="NCBI Taxonomy" id="58109"/>
    <lineage>
        <taxon>Bacteria</taxon>
        <taxon>Bacillati</taxon>
        <taxon>Actinomycetota</taxon>
        <taxon>Actinomycetes</taxon>
        <taxon>Streptosporangiales</taxon>
        <taxon>Thermomonosporaceae</taxon>
        <taxon>Actinocorallia</taxon>
    </lineage>
</organism>
<feature type="region of interest" description="Disordered" evidence="1">
    <location>
        <begin position="147"/>
        <end position="172"/>
    </location>
</feature>
<evidence type="ECO:0000313" key="2">
    <source>
        <dbReference type="EMBL" id="ROO90510.1"/>
    </source>
</evidence>
<evidence type="ECO:0000313" key="3">
    <source>
        <dbReference type="Proteomes" id="UP000272400"/>
    </source>
</evidence>
<sequence length="172" mass="18438">MANNKSTQPEDDQTEQIARNIYEDVRRLNHTTAGPPGLTYPGTAYTILGNLSAAVHSLGQTLEQLDRFLGDELNAGRLGHDLGHNPITEIQRAQDGLRAAGAVARDLGNTLGHAQSAINAVNAQPELSPVRLATQAFPHNAAEAVRNAGFISARTTNPPPRRPTRPRGRTEA</sequence>
<evidence type="ECO:0000256" key="1">
    <source>
        <dbReference type="SAM" id="MobiDB-lite"/>
    </source>
</evidence>
<dbReference type="OrthoDB" id="3466323at2"/>
<reference evidence="2 3" key="1">
    <citation type="submission" date="2018-11" db="EMBL/GenBank/DDBJ databases">
        <title>Sequencing the genomes of 1000 actinobacteria strains.</title>
        <authorList>
            <person name="Klenk H.-P."/>
        </authorList>
    </citation>
    <scope>NUCLEOTIDE SEQUENCE [LARGE SCALE GENOMIC DNA]</scope>
    <source>
        <strain evidence="2 3">DSM 44254</strain>
    </source>
</reference>
<feature type="compositionally biased region" description="Basic residues" evidence="1">
    <location>
        <begin position="162"/>
        <end position="172"/>
    </location>
</feature>
<dbReference type="EMBL" id="RJKE01000001">
    <property type="protein sequence ID" value="ROO90510.1"/>
    <property type="molecule type" value="Genomic_DNA"/>
</dbReference>
<protein>
    <submittedName>
        <fullName evidence="2">Uncharacterized protein</fullName>
    </submittedName>
</protein>
<proteinExistence type="predicted"/>
<keyword evidence="3" id="KW-1185">Reference proteome</keyword>
<dbReference type="RefSeq" id="WP_148086256.1">
    <property type="nucleotide sequence ID" value="NZ_RJKE01000001.1"/>
</dbReference>